<keyword evidence="2" id="KW-1133">Transmembrane helix</keyword>
<gene>
    <name evidence="3" type="ORF">FNV43_RR19418</name>
</gene>
<dbReference type="EMBL" id="VOIH02000009">
    <property type="protein sequence ID" value="KAF3436671.1"/>
    <property type="molecule type" value="Genomic_DNA"/>
</dbReference>
<dbReference type="PANTHER" id="PTHR11206">
    <property type="entry name" value="MULTIDRUG RESISTANCE PROTEIN"/>
    <property type="match status" value="1"/>
</dbReference>
<keyword evidence="2" id="KW-0472">Membrane</keyword>
<dbReference type="Pfam" id="PF01554">
    <property type="entry name" value="MatE"/>
    <property type="match status" value="1"/>
</dbReference>
<sequence length="244" mass="26551">MGVNDPEEATFGCREKSALSGSFSVLDSFFYSLQVSSLMFVGHINGFGKCLGYAVCHAPGPSDCRRSWKVCSFPDPKHFRLRTFSMPCEVLTDPEHSLSHGIVLGITAILHILLCWVLVFKSKLGSRGAAVANSISYWLNALLIGHYIKFSSSCAKTRPGFSKEALHKIPTFLKISSPLALMLCFKSWSFEPVVLLAGLLPNPKLQTSVLSICLNTFAMLWMVPFGLSAAVSTRVSNDLGGGQP</sequence>
<evidence type="ECO:0000256" key="1">
    <source>
        <dbReference type="ARBA" id="ARBA00010199"/>
    </source>
</evidence>
<keyword evidence="2" id="KW-0812">Transmembrane</keyword>
<evidence type="ECO:0000313" key="3">
    <source>
        <dbReference type="EMBL" id="KAF3436671.1"/>
    </source>
</evidence>
<evidence type="ECO:0000313" key="4">
    <source>
        <dbReference type="Proteomes" id="UP000796880"/>
    </source>
</evidence>
<keyword evidence="4" id="KW-1185">Reference proteome</keyword>
<proteinExistence type="inferred from homology"/>
<dbReference type="GO" id="GO:0016020">
    <property type="term" value="C:membrane"/>
    <property type="evidence" value="ECO:0007669"/>
    <property type="project" value="InterPro"/>
</dbReference>
<protein>
    <submittedName>
        <fullName evidence="3">Uncharacterized protein</fullName>
    </submittedName>
</protein>
<name>A0A8K0DU04_9ROSA</name>
<evidence type="ECO:0000256" key="2">
    <source>
        <dbReference type="SAM" id="Phobius"/>
    </source>
</evidence>
<dbReference type="OrthoDB" id="2126698at2759"/>
<dbReference type="Proteomes" id="UP000796880">
    <property type="component" value="Unassembled WGS sequence"/>
</dbReference>
<feature type="transmembrane region" description="Helical" evidence="2">
    <location>
        <begin position="101"/>
        <end position="119"/>
    </location>
</feature>
<organism evidence="3 4">
    <name type="scientific">Rhamnella rubrinervis</name>
    <dbReference type="NCBI Taxonomy" id="2594499"/>
    <lineage>
        <taxon>Eukaryota</taxon>
        <taxon>Viridiplantae</taxon>
        <taxon>Streptophyta</taxon>
        <taxon>Embryophyta</taxon>
        <taxon>Tracheophyta</taxon>
        <taxon>Spermatophyta</taxon>
        <taxon>Magnoliopsida</taxon>
        <taxon>eudicotyledons</taxon>
        <taxon>Gunneridae</taxon>
        <taxon>Pentapetalae</taxon>
        <taxon>rosids</taxon>
        <taxon>fabids</taxon>
        <taxon>Rosales</taxon>
        <taxon>Rhamnaceae</taxon>
        <taxon>rhamnoid group</taxon>
        <taxon>Rhamneae</taxon>
        <taxon>Rhamnella</taxon>
    </lineage>
</organism>
<dbReference type="AlphaFoldDB" id="A0A8K0DU04"/>
<feature type="transmembrane region" description="Helical" evidence="2">
    <location>
        <begin position="209"/>
        <end position="231"/>
    </location>
</feature>
<dbReference type="GO" id="GO:0042910">
    <property type="term" value="F:xenobiotic transmembrane transporter activity"/>
    <property type="evidence" value="ECO:0007669"/>
    <property type="project" value="InterPro"/>
</dbReference>
<comment type="similarity">
    <text evidence="1">Belongs to the multi antimicrobial extrusion (MATE) (TC 2.A.66.1) family.</text>
</comment>
<accession>A0A8K0DU04</accession>
<dbReference type="InterPro" id="IPR002528">
    <property type="entry name" value="MATE_fam"/>
</dbReference>
<dbReference type="GO" id="GO:0015297">
    <property type="term" value="F:antiporter activity"/>
    <property type="evidence" value="ECO:0007669"/>
    <property type="project" value="InterPro"/>
</dbReference>
<reference evidence="3" key="1">
    <citation type="submission" date="2020-03" db="EMBL/GenBank/DDBJ databases">
        <title>A high-quality chromosome-level genome assembly of a woody plant with both climbing and erect habits, Rhamnella rubrinervis.</title>
        <authorList>
            <person name="Lu Z."/>
            <person name="Yang Y."/>
            <person name="Zhu X."/>
            <person name="Sun Y."/>
        </authorList>
    </citation>
    <scope>NUCLEOTIDE SEQUENCE</scope>
    <source>
        <strain evidence="3">BYM</strain>
        <tissue evidence="3">Leaf</tissue>
    </source>
</reference>
<comment type="caution">
    <text evidence="3">The sequence shown here is derived from an EMBL/GenBank/DDBJ whole genome shotgun (WGS) entry which is preliminary data.</text>
</comment>